<feature type="region of interest" description="Disordered" evidence="1">
    <location>
        <begin position="1"/>
        <end position="25"/>
    </location>
</feature>
<proteinExistence type="predicted"/>
<dbReference type="Proteomes" id="UP001159363">
    <property type="component" value="Chromosome 15"/>
</dbReference>
<protein>
    <submittedName>
        <fullName evidence="3">Uncharacterized protein</fullName>
    </submittedName>
</protein>
<keyword evidence="4" id="KW-1185">Reference proteome</keyword>
<accession>A0ABQ9G2I1</accession>
<keyword evidence="2" id="KW-0812">Transmembrane</keyword>
<feature type="transmembrane region" description="Helical" evidence="2">
    <location>
        <begin position="102"/>
        <end position="124"/>
    </location>
</feature>
<evidence type="ECO:0000256" key="1">
    <source>
        <dbReference type="SAM" id="MobiDB-lite"/>
    </source>
</evidence>
<keyword evidence="2" id="KW-0472">Membrane</keyword>
<comment type="caution">
    <text evidence="3">The sequence shown here is derived from an EMBL/GenBank/DDBJ whole genome shotgun (WGS) entry which is preliminary data.</text>
</comment>
<gene>
    <name evidence="3" type="ORF">PR048_032246</name>
</gene>
<sequence length="670" mass="74444">MDPARVSRHFSSGSSAPRRMDPGRSTCRKLGSHLVAQKFDERQIEMTGRAMDILKHGLNTPGKHTFVTESVILLKTCFYALSLGSRYGKRRPRWRGLMSRTFTVVTIADLHVLGILQLFCYRLFTDKRRTSSPIIMSRTTISPLCLSFAEESRACSFEEGRGFIRTPSPCLTNHNHHYKWQRCEDVFMAPRKVDLISTFSSLLPTRRSSCFETTLLPPVRSMIICLPPIYCLIYRVLRRRGCSWTTPTVPFVRDAVQYRDAMPRALPDTPALRSDILPTPQYPPAGSLPDLRMRESCRTMPLVGGDLLLPPPFSSRRCSVPVSITFVGSLDLVAVKPLHSLARISNDSITASVVQAFFCRTTLRTGAILAEALSTADIACRTRFFTQMLLIIADMILGHVRIQAYYCALASSQTSHTLGTKLDEFGHAVVLASSYELCPVSPSWFETRSEIGSKIDTKTVAPFEFRAGLEIGMKFILNDRFEISIRDQQPSSTNLDELEIQNHEISVVQHFYIGTKIKLNPGSELGSFDLGSGWMLVQLGISQSPNHNHRVIAHVGLLALGLKSNKGDSGTSITCLIASTCKIQLACVHAVGNSLLERLELNEEPAATGQQFDCQTELCDMSIYRSLLWNKIEIVATAIVVTNGMDPGRGNTLRVTDFPAGSRGYPSSLK</sequence>
<evidence type="ECO:0000313" key="3">
    <source>
        <dbReference type="EMBL" id="KAJ8866403.1"/>
    </source>
</evidence>
<reference evidence="3 4" key="1">
    <citation type="submission" date="2023-02" db="EMBL/GenBank/DDBJ databases">
        <title>LHISI_Scaffold_Assembly.</title>
        <authorList>
            <person name="Stuart O.P."/>
            <person name="Cleave R."/>
            <person name="Magrath M.J.L."/>
            <person name="Mikheyev A.S."/>
        </authorList>
    </citation>
    <scope>NUCLEOTIDE SEQUENCE [LARGE SCALE GENOMIC DNA]</scope>
    <source>
        <strain evidence="3">Daus_M_001</strain>
        <tissue evidence="3">Leg muscle</tissue>
    </source>
</reference>
<dbReference type="EMBL" id="JARBHB010000016">
    <property type="protein sequence ID" value="KAJ8866403.1"/>
    <property type="molecule type" value="Genomic_DNA"/>
</dbReference>
<evidence type="ECO:0000256" key="2">
    <source>
        <dbReference type="SAM" id="Phobius"/>
    </source>
</evidence>
<evidence type="ECO:0000313" key="4">
    <source>
        <dbReference type="Proteomes" id="UP001159363"/>
    </source>
</evidence>
<organism evidence="3 4">
    <name type="scientific">Dryococelus australis</name>
    <dbReference type="NCBI Taxonomy" id="614101"/>
    <lineage>
        <taxon>Eukaryota</taxon>
        <taxon>Metazoa</taxon>
        <taxon>Ecdysozoa</taxon>
        <taxon>Arthropoda</taxon>
        <taxon>Hexapoda</taxon>
        <taxon>Insecta</taxon>
        <taxon>Pterygota</taxon>
        <taxon>Neoptera</taxon>
        <taxon>Polyneoptera</taxon>
        <taxon>Phasmatodea</taxon>
        <taxon>Verophasmatodea</taxon>
        <taxon>Anareolatae</taxon>
        <taxon>Phasmatidae</taxon>
        <taxon>Eurycanthinae</taxon>
        <taxon>Dryococelus</taxon>
    </lineage>
</organism>
<keyword evidence="2" id="KW-1133">Transmembrane helix</keyword>
<name>A0ABQ9G2I1_9NEOP</name>